<keyword evidence="3" id="KW-1185">Reference proteome</keyword>
<evidence type="ECO:0000313" key="3">
    <source>
        <dbReference type="Proteomes" id="UP001142291"/>
    </source>
</evidence>
<dbReference type="RefSeq" id="WP_271202441.1">
    <property type="nucleotide sequence ID" value="NZ_BSER01000002.1"/>
</dbReference>
<name>A0A9W6HKE2_9MICO</name>
<reference evidence="2" key="2">
    <citation type="submission" date="2023-01" db="EMBL/GenBank/DDBJ databases">
        <authorList>
            <person name="Sun Q."/>
            <person name="Evtushenko L."/>
        </authorList>
    </citation>
    <scope>NUCLEOTIDE SEQUENCE</scope>
    <source>
        <strain evidence="2">VKM Ac-1940</strain>
    </source>
</reference>
<protein>
    <recommendedName>
        <fullName evidence="4">S1 motif domain-containing protein</fullName>
    </recommendedName>
</protein>
<dbReference type="AlphaFoldDB" id="A0A9W6HKE2"/>
<organism evidence="2 3">
    <name type="scientific">Microbacterium dextranolyticum</name>
    <dbReference type="NCBI Taxonomy" id="36806"/>
    <lineage>
        <taxon>Bacteria</taxon>
        <taxon>Bacillati</taxon>
        <taxon>Actinomycetota</taxon>
        <taxon>Actinomycetes</taxon>
        <taxon>Micrococcales</taxon>
        <taxon>Microbacteriaceae</taxon>
        <taxon>Microbacterium</taxon>
    </lineage>
</organism>
<reference evidence="2" key="1">
    <citation type="journal article" date="2014" name="Int. J. Syst. Evol. Microbiol.">
        <title>Complete genome sequence of Corynebacterium casei LMG S-19264T (=DSM 44701T), isolated from a smear-ripened cheese.</title>
        <authorList>
            <consortium name="US DOE Joint Genome Institute (JGI-PGF)"/>
            <person name="Walter F."/>
            <person name="Albersmeier A."/>
            <person name="Kalinowski J."/>
            <person name="Ruckert C."/>
        </authorList>
    </citation>
    <scope>NUCLEOTIDE SEQUENCE</scope>
    <source>
        <strain evidence="2">VKM Ac-1940</strain>
    </source>
</reference>
<gene>
    <name evidence="2" type="ORF">GCM10017591_04980</name>
</gene>
<evidence type="ECO:0008006" key="4">
    <source>
        <dbReference type="Google" id="ProtNLM"/>
    </source>
</evidence>
<evidence type="ECO:0000256" key="1">
    <source>
        <dbReference type="SAM" id="MobiDB-lite"/>
    </source>
</evidence>
<dbReference type="Proteomes" id="UP001142291">
    <property type="component" value="Unassembled WGS sequence"/>
</dbReference>
<comment type="caution">
    <text evidence="2">The sequence shown here is derived from an EMBL/GenBank/DDBJ whole genome shotgun (WGS) entry which is preliminary data.</text>
</comment>
<feature type="region of interest" description="Disordered" evidence="1">
    <location>
        <begin position="408"/>
        <end position="432"/>
    </location>
</feature>
<dbReference type="EMBL" id="BSER01000002">
    <property type="protein sequence ID" value="GLJ94437.1"/>
    <property type="molecule type" value="Genomic_DNA"/>
</dbReference>
<proteinExistence type="predicted"/>
<accession>A0A9W6HKE2</accession>
<feature type="compositionally biased region" description="Basic and acidic residues" evidence="1">
    <location>
        <begin position="408"/>
        <end position="417"/>
    </location>
</feature>
<evidence type="ECO:0000313" key="2">
    <source>
        <dbReference type="EMBL" id="GLJ94437.1"/>
    </source>
</evidence>
<sequence length="562" mass="61514">MRHVANSAEAIQLAHEILDVRNRPLVVISTGPDGEYDFDPEHIAQELDGDADVVTILTGEASYALEGLLPAKAHVFNGAARSYPPDFGRDPDWQRSLLRFPGRVEQDLIDDALAQLTVAPVVAPPRRTWVRATVELVSGVTGNVARLANGERVMVVADEFPPTLKLADALAIGGPVEGWLTDRDLAPEPTVVDLARFTDGAVTLARVVKVTGLSATLALFPIAAEYRLRRRDIVPGADAGENEEVKVGDVVRVGQTVRARIVRTGATLGLSLVDVDGDRTFIDPLTLLRGGTPWLREGVDALPEAPVPAEDAHDPRAVAGSVRPATPVDIPDAGPTVPTRELAELREEVAGLKDAFHRLGRELRAGTDLETLDQLRDESAGLSTELHRERGLRRERDNIIAGLRQELREARGARPEPEAGGSRTARSDWPDGESWLRHEVTSTWASRTGASEKRQYPLREYVVGPRFLESVNELGDAYTEKILRALVDVLTGRAPEIPSRDLHRLREGQGGNDPYVTRRDGGTCWRIALEQNTASARRLHYWQLPGGRIEFSRAVVHDDVEP</sequence>